<dbReference type="EMBL" id="AUPZ01000014">
    <property type="protein sequence ID" value="EQB34855.1"/>
    <property type="molecule type" value="Genomic_DNA"/>
</dbReference>
<evidence type="ECO:0000313" key="2">
    <source>
        <dbReference type="Proteomes" id="UP000015520"/>
    </source>
</evidence>
<name>T0J1C1_9BACT</name>
<sequence length="30" mass="3545">MSENQVEEKKGWSWLGFFFALRFGTFLDCA</sequence>
<reference evidence="1 2" key="1">
    <citation type="submission" date="2013-07" db="EMBL/GenBank/DDBJ databases">
        <title>Sulfurimonas hongkongensis AST-10 Genome Sequencing.</title>
        <authorList>
            <person name="Cai L."/>
            <person name="Zhang T."/>
        </authorList>
    </citation>
    <scope>NUCLEOTIDE SEQUENCE [LARGE SCALE GENOMIC DNA]</scope>
    <source>
        <strain evidence="1 2">AST-10</strain>
    </source>
</reference>
<evidence type="ECO:0000313" key="1">
    <source>
        <dbReference type="EMBL" id="EQB34855.1"/>
    </source>
</evidence>
<dbReference type="AlphaFoldDB" id="T0J1C1"/>
<accession>T0J1C1</accession>
<dbReference type="STRING" id="1172190.M947_10315"/>
<protein>
    <submittedName>
        <fullName evidence="1">Uncharacterized protein</fullName>
    </submittedName>
</protein>
<comment type="caution">
    <text evidence="1">The sequence shown here is derived from an EMBL/GenBank/DDBJ whole genome shotgun (WGS) entry which is preliminary data.</text>
</comment>
<organism evidence="1 2">
    <name type="scientific">Sulfurimonas hongkongensis</name>
    <dbReference type="NCBI Taxonomy" id="1172190"/>
    <lineage>
        <taxon>Bacteria</taxon>
        <taxon>Pseudomonadati</taxon>
        <taxon>Campylobacterota</taxon>
        <taxon>Epsilonproteobacteria</taxon>
        <taxon>Campylobacterales</taxon>
        <taxon>Sulfurimonadaceae</taxon>
        <taxon>Sulfurimonas</taxon>
    </lineage>
</organism>
<keyword evidence="2" id="KW-1185">Reference proteome</keyword>
<dbReference type="Proteomes" id="UP000015520">
    <property type="component" value="Unassembled WGS sequence"/>
</dbReference>
<proteinExistence type="predicted"/>
<gene>
    <name evidence="1" type="ORF">M947_10315</name>
</gene>